<accession>A0ABR5TJ15</accession>
<comment type="caution">
    <text evidence="1">The sequence shown here is derived from an EMBL/GenBank/DDBJ whole genome shotgun (WGS) entry which is preliminary data.</text>
</comment>
<keyword evidence="2" id="KW-1185">Reference proteome</keyword>
<protein>
    <submittedName>
        <fullName evidence="1">Uncharacterized protein</fullName>
    </submittedName>
</protein>
<name>A0ABR5TJ15_9EURY</name>
<reference evidence="1 2" key="1">
    <citation type="journal article" date="2016" name="Sci. Rep.">
        <title>Metabolic traits of an uncultured archaeal lineage -MSBL1- from brine pools of the Red Sea.</title>
        <authorList>
            <person name="Mwirichia R."/>
            <person name="Alam I."/>
            <person name="Rashid M."/>
            <person name="Vinu M."/>
            <person name="Ba-Alawi W."/>
            <person name="Anthony Kamau A."/>
            <person name="Kamanda Ngugi D."/>
            <person name="Goker M."/>
            <person name="Klenk H.P."/>
            <person name="Bajic V."/>
            <person name="Stingl U."/>
        </authorList>
    </citation>
    <scope>NUCLEOTIDE SEQUENCE [LARGE SCALE GENOMIC DNA]</scope>
    <source>
        <strain evidence="1">SCGC-AAA382M17</strain>
    </source>
</reference>
<evidence type="ECO:0000313" key="2">
    <source>
        <dbReference type="Proteomes" id="UP000070633"/>
    </source>
</evidence>
<organism evidence="1 2">
    <name type="scientific">candidate division MSBL1 archaeon SCGC-AAA382M17</name>
    <dbReference type="NCBI Taxonomy" id="1698284"/>
    <lineage>
        <taxon>Archaea</taxon>
        <taxon>Methanobacteriati</taxon>
        <taxon>Methanobacteriota</taxon>
        <taxon>candidate division MSBL1</taxon>
    </lineage>
</organism>
<dbReference type="Proteomes" id="UP000070633">
    <property type="component" value="Unassembled WGS sequence"/>
</dbReference>
<evidence type="ECO:0000313" key="1">
    <source>
        <dbReference type="EMBL" id="KXB07772.1"/>
    </source>
</evidence>
<proteinExistence type="predicted"/>
<feature type="non-terminal residue" evidence="1">
    <location>
        <position position="1"/>
    </location>
</feature>
<gene>
    <name evidence="1" type="ORF">AKJ55_01990</name>
</gene>
<dbReference type="EMBL" id="LHYI01000059">
    <property type="protein sequence ID" value="KXB07772.1"/>
    <property type="molecule type" value="Genomic_DNA"/>
</dbReference>
<sequence>YPLSGRGKLISLEKSQNGRKVRWGKTSFFLPDRLIDDLLNNYFKEDGKWYPLGASMTNPAKGGLGEYLAKNYKNFTPRHASAIAAIMVRDNLLEFRGKKPIELKKKEK</sequence>